<keyword evidence="1" id="KW-0255">Endonuclease</keyword>
<dbReference type="EMBL" id="JAUSTM010000008">
    <property type="protein sequence ID" value="MDQ0222503.1"/>
    <property type="molecule type" value="Genomic_DNA"/>
</dbReference>
<dbReference type="PANTHER" id="PTHR38733">
    <property type="entry name" value="PROTEIN MCRC"/>
    <property type="match status" value="1"/>
</dbReference>
<accession>A0ABT9YR81</accession>
<dbReference type="InterPro" id="IPR019292">
    <property type="entry name" value="McrC"/>
</dbReference>
<evidence type="ECO:0000313" key="1">
    <source>
        <dbReference type="EMBL" id="MDQ0222503.1"/>
    </source>
</evidence>
<gene>
    <name evidence="1" type="ORF">J2S23_001055</name>
</gene>
<dbReference type="Pfam" id="PF10117">
    <property type="entry name" value="McrBC"/>
    <property type="match status" value="1"/>
</dbReference>
<protein>
    <submittedName>
        <fullName evidence="1">5-methylcytosine-specific restriction endonuclease McrBC regulatory subunit McrC</fullName>
    </submittedName>
</protein>
<dbReference type="RefSeq" id="WP_307121693.1">
    <property type="nucleotide sequence ID" value="NZ_JAUSTM010000008.1"/>
</dbReference>
<reference evidence="1 2" key="1">
    <citation type="submission" date="2023-07" db="EMBL/GenBank/DDBJ databases">
        <title>Genomic Encyclopedia of Type Strains, Phase IV (KMG-IV): sequencing the most valuable type-strain genomes for metagenomic binning, comparative biology and taxonomic classification.</title>
        <authorList>
            <person name="Goeker M."/>
        </authorList>
    </citation>
    <scope>NUCLEOTIDE SEQUENCE [LARGE SCALE GENOMIC DNA]</scope>
    <source>
        <strain evidence="1 2">DSM 105143</strain>
    </source>
</reference>
<keyword evidence="1" id="KW-0540">Nuclease</keyword>
<sequence length="445" mass="51247">MWIKDNQQDISKSEFLEAYPNLGNYLLDKSLKYLSEHDKVFVFPTDLSKIPDLDESAKIFESVDDKVKSQNVAGFIGYRDEQLTIHSRFAQADDKDYFLHYMLQKVLHINLTNLDTALSQDQQFYQLLVYLFPKYLQAALRKGLYKEYRRFDYHDANIKGSLDVAKHIKASTPFTGKIAYRTREFSYDNPLLQLVRHTIEYIKVSQKNSYSILASNPETRENVKAVAEVTASYQLSDRQTVIMSNQKERLRHAYFKEYTALQQLCLLLLTGQKQAVGGNRDNIHGILFDVAWLWEEYIATLLGKEFVHPRNKASQDGISVFSDRQRTVYPDFYSIEKGVVLDAKYKRLELTEKGIDRSDLYQLISYTYILKANLAGVVFPSQDNVGDNEIGELAGYGAMLKKWSIKIPQGCTSYDAFVTEMAKNEKKFLETLKQSYAIAAQSQNG</sequence>
<keyword evidence="2" id="KW-1185">Reference proteome</keyword>
<organism evidence="1 2">
    <name type="scientific">Streptococcus moroccensis</name>
    <dbReference type="NCBI Taxonomy" id="1451356"/>
    <lineage>
        <taxon>Bacteria</taxon>
        <taxon>Bacillati</taxon>
        <taxon>Bacillota</taxon>
        <taxon>Bacilli</taxon>
        <taxon>Lactobacillales</taxon>
        <taxon>Streptococcaceae</taxon>
        <taxon>Streptococcus</taxon>
    </lineage>
</organism>
<proteinExistence type="predicted"/>
<comment type="caution">
    <text evidence="1">The sequence shown here is derived from an EMBL/GenBank/DDBJ whole genome shotgun (WGS) entry which is preliminary data.</text>
</comment>
<dbReference type="GO" id="GO:0004519">
    <property type="term" value="F:endonuclease activity"/>
    <property type="evidence" value="ECO:0007669"/>
    <property type="project" value="UniProtKB-KW"/>
</dbReference>
<dbReference type="Proteomes" id="UP001223079">
    <property type="component" value="Unassembled WGS sequence"/>
</dbReference>
<dbReference type="PANTHER" id="PTHR38733:SF1">
    <property type="entry name" value="TYPE IV METHYL-DIRECTED RESTRICTION ENZYME ECOKMCRBC"/>
    <property type="match status" value="1"/>
</dbReference>
<evidence type="ECO:0000313" key="2">
    <source>
        <dbReference type="Proteomes" id="UP001223079"/>
    </source>
</evidence>
<name>A0ABT9YR81_9STRE</name>
<keyword evidence="1" id="KW-0378">Hydrolase</keyword>